<organism evidence="1 2">
    <name type="scientific">Muraenolepis orangiensis</name>
    <name type="common">Patagonian moray cod</name>
    <dbReference type="NCBI Taxonomy" id="630683"/>
    <lineage>
        <taxon>Eukaryota</taxon>
        <taxon>Metazoa</taxon>
        <taxon>Chordata</taxon>
        <taxon>Craniata</taxon>
        <taxon>Vertebrata</taxon>
        <taxon>Euteleostomi</taxon>
        <taxon>Actinopterygii</taxon>
        <taxon>Neopterygii</taxon>
        <taxon>Teleostei</taxon>
        <taxon>Neoteleostei</taxon>
        <taxon>Acanthomorphata</taxon>
        <taxon>Zeiogadaria</taxon>
        <taxon>Gadariae</taxon>
        <taxon>Gadiformes</taxon>
        <taxon>Muraenolepidoidei</taxon>
        <taxon>Muraenolepididae</taxon>
        <taxon>Muraenolepis</taxon>
    </lineage>
</organism>
<reference evidence="1" key="1">
    <citation type="submission" date="2022-07" db="EMBL/GenBank/DDBJ databases">
        <title>Chromosome-level genome of Muraenolepis orangiensis.</title>
        <authorList>
            <person name="Kim J."/>
        </authorList>
    </citation>
    <scope>NUCLEOTIDE SEQUENCE</scope>
    <source>
        <strain evidence="1">KU_S4_2022</strain>
        <tissue evidence="1">Muscle</tissue>
    </source>
</reference>
<keyword evidence="2" id="KW-1185">Reference proteome</keyword>
<name>A0A9Q0E0S0_9TELE</name>
<comment type="caution">
    <text evidence="1">The sequence shown here is derived from an EMBL/GenBank/DDBJ whole genome shotgun (WGS) entry which is preliminary data.</text>
</comment>
<dbReference type="EMBL" id="JANIIK010000110">
    <property type="protein sequence ID" value="KAJ3596720.1"/>
    <property type="molecule type" value="Genomic_DNA"/>
</dbReference>
<dbReference type="Proteomes" id="UP001148018">
    <property type="component" value="Unassembled WGS sequence"/>
</dbReference>
<sequence>MIRALLTFASCYGQSSVQPLQLFGRGPGLDYMSLLAYRGPRSAPRPHLAHHGPRMTLRQICRMLKTMKQLRAREAAVVTGR</sequence>
<dbReference type="OrthoDB" id="8899560at2759"/>
<protein>
    <submittedName>
        <fullName evidence="1">Uncharacterized protein</fullName>
    </submittedName>
</protein>
<gene>
    <name evidence="1" type="ORF">NHX12_003124</name>
</gene>
<evidence type="ECO:0000313" key="2">
    <source>
        <dbReference type="Proteomes" id="UP001148018"/>
    </source>
</evidence>
<evidence type="ECO:0000313" key="1">
    <source>
        <dbReference type="EMBL" id="KAJ3596720.1"/>
    </source>
</evidence>
<accession>A0A9Q0E0S0</accession>
<proteinExistence type="predicted"/>
<dbReference type="AlphaFoldDB" id="A0A9Q0E0S0"/>